<dbReference type="GO" id="GO:0000428">
    <property type="term" value="C:DNA-directed RNA polymerase complex"/>
    <property type="evidence" value="ECO:0007669"/>
    <property type="project" value="UniProtKB-KW"/>
</dbReference>
<dbReference type="EMBL" id="BKCP01009292">
    <property type="protein sequence ID" value="GER50523.1"/>
    <property type="molecule type" value="Genomic_DNA"/>
</dbReference>
<sequence length="99" mass="11184">MFRTEHVRSYKADVEYQGGDNPGKKVKSGDMITFGKVQSKIGCVDNLEEDGFQFGEDNPGRKVKSGDMITFGKVQSKIGRVDNLEEDGFQFVGRRILYR</sequence>
<evidence type="ECO:0000313" key="1">
    <source>
        <dbReference type="EMBL" id="GER50523.1"/>
    </source>
</evidence>
<keyword evidence="2" id="KW-1185">Reference proteome</keyword>
<gene>
    <name evidence="1" type="ORF">STAS_27834</name>
</gene>
<reference evidence="2" key="1">
    <citation type="journal article" date="2019" name="Curr. Biol.">
        <title>Genome Sequence of Striga asiatica Provides Insight into the Evolution of Plant Parasitism.</title>
        <authorList>
            <person name="Yoshida S."/>
            <person name="Kim S."/>
            <person name="Wafula E.K."/>
            <person name="Tanskanen J."/>
            <person name="Kim Y.M."/>
            <person name="Honaas L."/>
            <person name="Yang Z."/>
            <person name="Spallek T."/>
            <person name="Conn C.E."/>
            <person name="Ichihashi Y."/>
            <person name="Cheong K."/>
            <person name="Cui S."/>
            <person name="Der J.P."/>
            <person name="Gundlach H."/>
            <person name="Jiao Y."/>
            <person name="Hori C."/>
            <person name="Ishida J.K."/>
            <person name="Kasahara H."/>
            <person name="Kiba T."/>
            <person name="Kim M.S."/>
            <person name="Koo N."/>
            <person name="Laohavisit A."/>
            <person name="Lee Y.H."/>
            <person name="Lumba S."/>
            <person name="McCourt P."/>
            <person name="Mortimer J.C."/>
            <person name="Mutuku J.M."/>
            <person name="Nomura T."/>
            <person name="Sasaki-Sekimoto Y."/>
            <person name="Seto Y."/>
            <person name="Wang Y."/>
            <person name="Wakatake T."/>
            <person name="Sakakibara H."/>
            <person name="Demura T."/>
            <person name="Yamaguchi S."/>
            <person name="Yoneyama K."/>
            <person name="Manabe R.I."/>
            <person name="Nelson D.C."/>
            <person name="Schulman A.H."/>
            <person name="Timko M.P."/>
            <person name="dePamphilis C.W."/>
            <person name="Choi D."/>
            <person name="Shirasu K."/>
        </authorList>
    </citation>
    <scope>NUCLEOTIDE SEQUENCE [LARGE SCALE GENOMIC DNA]</scope>
    <source>
        <strain evidence="2">cv. UVA1</strain>
    </source>
</reference>
<dbReference type="AlphaFoldDB" id="A0A5A7QYP9"/>
<dbReference type="OrthoDB" id="1739893at2759"/>
<keyword evidence="1" id="KW-0804">Transcription</keyword>
<protein>
    <submittedName>
        <fullName evidence="1">DNA-directed RNA polymerase</fullName>
    </submittedName>
</protein>
<evidence type="ECO:0000313" key="2">
    <source>
        <dbReference type="Proteomes" id="UP000325081"/>
    </source>
</evidence>
<keyword evidence="1" id="KW-0240">DNA-directed RNA polymerase</keyword>
<name>A0A5A7QYP9_STRAF</name>
<proteinExistence type="predicted"/>
<accession>A0A5A7QYP9</accession>
<organism evidence="1 2">
    <name type="scientific">Striga asiatica</name>
    <name type="common">Asiatic witchweed</name>
    <name type="synonym">Buchnera asiatica</name>
    <dbReference type="NCBI Taxonomy" id="4170"/>
    <lineage>
        <taxon>Eukaryota</taxon>
        <taxon>Viridiplantae</taxon>
        <taxon>Streptophyta</taxon>
        <taxon>Embryophyta</taxon>
        <taxon>Tracheophyta</taxon>
        <taxon>Spermatophyta</taxon>
        <taxon>Magnoliopsida</taxon>
        <taxon>eudicotyledons</taxon>
        <taxon>Gunneridae</taxon>
        <taxon>Pentapetalae</taxon>
        <taxon>asterids</taxon>
        <taxon>lamiids</taxon>
        <taxon>Lamiales</taxon>
        <taxon>Orobanchaceae</taxon>
        <taxon>Buchnereae</taxon>
        <taxon>Striga</taxon>
    </lineage>
</organism>
<comment type="caution">
    <text evidence="1">The sequence shown here is derived from an EMBL/GenBank/DDBJ whole genome shotgun (WGS) entry which is preliminary data.</text>
</comment>
<dbReference type="Proteomes" id="UP000325081">
    <property type="component" value="Unassembled WGS sequence"/>
</dbReference>